<protein>
    <submittedName>
        <fullName evidence="3">Uncharacterized protein</fullName>
    </submittedName>
</protein>
<keyword evidence="4" id="KW-1185">Reference proteome</keyword>
<proteinExistence type="predicted"/>
<reference evidence="3 4" key="1">
    <citation type="submission" date="2019-05" db="EMBL/GenBank/DDBJ databases">
        <title>Another draft genome of Portunus trituberculatus and its Hox gene families provides insights of decapod evolution.</title>
        <authorList>
            <person name="Jeong J.-H."/>
            <person name="Song I."/>
            <person name="Kim S."/>
            <person name="Choi T."/>
            <person name="Kim D."/>
            <person name="Ryu S."/>
            <person name="Kim W."/>
        </authorList>
    </citation>
    <scope>NUCLEOTIDE SEQUENCE [LARGE SCALE GENOMIC DNA]</scope>
    <source>
        <tissue evidence="3">Muscle</tissue>
    </source>
</reference>
<evidence type="ECO:0000313" key="4">
    <source>
        <dbReference type="Proteomes" id="UP000324222"/>
    </source>
</evidence>
<keyword evidence="2" id="KW-0812">Transmembrane</keyword>
<evidence type="ECO:0000256" key="1">
    <source>
        <dbReference type="SAM" id="MobiDB-lite"/>
    </source>
</evidence>
<evidence type="ECO:0000256" key="2">
    <source>
        <dbReference type="SAM" id="Phobius"/>
    </source>
</evidence>
<feature type="region of interest" description="Disordered" evidence="1">
    <location>
        <begin position="54"/>
        <end position="73"/>
    </location>
</feature>
<dbReference type="AlphaFoldDB" id="A0A5B7I4Z9"/>
<organism evidence="3 4">
    <name type="scientific">Portunus trituberculatus</name>
    <name type="common">Swimming crab</name>
    <name type="synonym">Neptunus trituberculatus</name>
    <dbReference type="NCBI Taxonomy" id="210409"/>
    <lineage>
        <taxon>Eukaryota</taxon>
        <taxon>Metazoa</taxon>
        <taxon>Ecdysozoa</taxon>
        <taxon>Arthropoda</taxon>
        <taxon>Crustacea</taxon>
        <taxon>Multicrustacea</taxon>
        <taxon>Malacostraca</taxon>
        <taxon>Eumalacostraca</taxon>
        <taxon>Eucarida</taxon>
        <taxon>Decapoda</taxon>
        <taxon>Pleocyemata</taxon>
        <taxon>Brachyura</taxon>
        <taxon>Eubrachyura</taxon>
        <taxon>Portunoidea</taxon>
        <taxon>Portunidae</taxon>
        <taxon>Portuninae</taxon>
        <taxon>Portunus</taxon>
    </lineage>
</organism>
<sequence length="89" mass="10130">MTTVDISCKSCEYDYWEIIAPAVPVERRSLPRLRYVRLEFFFLIAISRLFWLPPKTPDSPQSPNLAGAGGGDGMEERGEVLFCTFTMHT</sequence>
<name>A0A5B7I4Z9_PORTR</name>
<evidence type="ECO:0000313" key="3">
    <source>
        <dbReference type="EMBL" id="MPC76547.1"/>
    </source>
</evidence>
<keyword evidence="2" id="KW-0472">Membrane</keyword>
<accession>A0A5B7I4Z9</accession>
<feature type="transmembrane region" description="Helical" evidence="2">
    <location>
        <begin position="35"/>
        <end position="52"/>
    </location>
</feature>
<dbReference type="EMBL" id="VSRR010043612">
    <property type="protein sequence ID" value="MPC76547.1"/>
    <property type="molecule type" value="Genomic_DNA"/>
</dbReference>
<dbReference type="Proteomes" id="UP000324222">
    <property type="component" value="Unassembled WGS sequence"/>
</dbReference>
<comment type="caution">
    <text evidence="3">The sequence shown here is derived from an EMBL/GenBank/DDBJ whole genome shotgun (WGS) entry which is preliminary data.</text>
</comment>
<keyword evidence="2" id="KW-1133">Transmembrane helix</keyword>
<gene>
    <name evidence="3" type="ORF">E2C01_070963</name>
</gene>